<dbReference type="EMBL" id="SJPV01000006">
    <property type="protein sequence ID" value="TWU36163.1"/>
    <property type="molecule type" value="Genomic_DNA"/>
</dbReference>
<sequence length="80" mass="8855">MSTSQFDAFSDPRDQADLSSAKTSYRCRPFLGIQFLCCKTYGRIYRNAELTAYVGNCPKCAKRISVPIGPGGTSSRFFKA</sequence>
<dbReference type="OrthoDB" id="9810539at2"/>
<name>A0A5C6DFW0_9BACT</name>
<dbReference type="RefSeq" id="WP_146528185.1">
    <property type="nucleotide sequence ID" value="NZ_SJPV01000006.1"/>
</dbReference>
<reference evidence="2 3" key="1">
    <citation type="submission" date="2019-02" db="EMBL/GenBank/DDBJ databases">
        <title>Deep-cultivation of Planctomycetes and their phenomic and genomic characterization uncovers novel biology.</title>
        <authorList>
            <person name="Wiegand S."/>
            <person name="Jogler M."/>
            <person name="Boedeker C."/>
            <person name="Pinto D."/>
            <person name="Vollmers J."/>
            <person name="Rivas-Marin E."/>
            <person name="Kohn T."/>
            <person name="Peeters S.H."/>
            <person name="Heuer A."/>
            <person name="Rast P."/>
            <person name="Oberbeckmann S."/>
            <person name="Bunk B."/>
            <person name="Jeske O."/>
            <person name="Meyerdierks A."/>
            <person name="Storesund J.E."/>
            <person name="Kallscheuer N."/>
            <person name="Luecker S."/>
            <person name="Lage O.M."/>
            <person name="Pohl T."/>
            <person name="Merkel B.J."/>
            <person name="Hornburger P."/>
            <person name="Mueller R.-W."/>
            <person name="Bruemmer F."/>
            <person name="Labrenz M."/>
            <person name="Spormann A.M."/>
            <person name="Op Den Camp H."/>
            <person name="Overmann J."/>
            <person name="Amann R."/>
            <person name="Jetten M.S.M."/>
            <person name="Mascher T."/>
            <person name="Medema M.H."/>
            <person name="Devos D.P."/>
            <person name="Kaster A.-K."/>
            <person name="Ovreas L."/>
            <person name="Rohde M."/>
            <person name="Galperin M.Y."/>
            <person name="Jogler C."/>
        </authorList>
    </citation>
    <scope>NUCLEOTIDE SEQUENCE [LARGE SCALE GENOMIC DNA]</scope>
    <source>
        <strain evidence="2 3">Poly41</strain>
    </source>
</reference>
<dbReference type="Proteomes" id="UP000319143">
    <property type="component" value="Unassembled WGS sequence"/>
</dbReference>
<feature type="region of interest" description="Disordered" evidence="1">
    <location>
        <begin position="1"/>
        <end position="21"/>
    </location>
</feature>
<comment type="caution">
    <text evidence="2">The sequence shown here is derived from an EMBL/GenBank/DDBJ whole genome shotgun (WGS) entry which is preliminary data.</text>
</comment>
<evidence type="ECO:0000313" key="3">
    <source>
        <dbReference type="Proteomes" id="UP000319143"/>
    </source>
</evidence>
<gene>
    <name evidence="2" type="ORF">Poly41_39160</name>
</gene>
<evidence type="ECO:0000256" key="1">
    <source>
        <dbReference type="SAM" id="MobiDB-lite"/>
    </source>
</evidence>
<organism evidence="2 3">
    <name type="scientific">Novipirellula artificiosorum</name>
    <dbReference type="NCBI Taxonomy" id="2528016"/>
    <lineage>
        <taxon>Bacteria</taxon>
        <taxon>Pseudomonadati</taxon>
        <taxon>Planctomycetota</taxon>
        <taxon>Planctomycetia</taxon>
        <taxon>Pirellulales</taxon>
        <taxon>Pirellulaceae</taxon>
        <taxon>Novipirellula</taxon>
    </lineage>
</organism>
<evidence type="ECO:0000313" key="2">
    <source>
        <dbReference type="EMBL" id="TWU36163.1"/>
    </source>
</evidence>
<accession>A0A5C6DFW0</accession>
<protein>
    <submittedName>
        <fullName evidence="2">Uncharacterized protein</fullName>
    </submittedName>
</protein>
<dbReference type="AlphaFoldDB" id="A0A5C6DFW0"/>
<proteinExistence type="predicted"/>
<keyword evidence="3" id="KW-1185">Reference proteome</keyword>